<accession>A0A8X6NK40</accession>
<gene>
    <name evidence="2" type="primary">AVEN_238246_1</name>
    <name evidence="2" type="ORF">NPIL_408941</name>
</gene>
<dbReference type="Proteomes" id="UP000887013">
    <property type="component" value="Unassembled WGS sequence"/>
</dbReference>
<keyword evidence="1" id="KW-0472">Membrane</keyword>
<keyword evidence="3" id="KW-1185">Reference proteome</keyword>
<organism evidence="2 3">
    <name type="scientific">Nephila pilipes</name>
    <name type="common">Giant wood spider</name>
    <name type="synonym">Nephila maculata</name>
    <dbReference type="NCBI Taxonomy" id="299642"/>
    <lineage>
        <taxon>Eukaryota</taxon>
        <taxon>Metazoa</taxon>
        <taxon>Ecdysozoa</taxon>
        <taxon>Arthropoda</taxon>
        <taxon>Chelicerata</taxon>
        <taxon>Arachnida</taxon>
        <taxon>Araneae</taxon>
        <taxon>Araneomorphae</taxon>
        <taxon>Entelegynae</taxon>
        <taxon>Araneoidea</taxon>
        <taxon>Nephilidae</taxon>
        <taxon>Nephila</taxon>
    </lineage>
</organism>
<feature type="transmembrane region" description="Helical" evidence="1">
    <location>
        <begin position="96"/>
        <end position="121"/>
    </location>
</feature>
<reference evidence="2" key="1">
    <citation type="submission" date="2020-08" db="EMBL/GenBank/DDBJ databases">
        <title>Multicomponent nature underlies the extraordinary mechanical properties of spider dragline silk.</title>
        <authorList>
            <person name="Kono N."/>
            <person name="Nakamura H."/>
            <person name="Mori M."/>
            <person name="Yoshida Y."/>
            <person name="Ohtoshi R."/>
            <person name="Malay A.D."/>
            <person name="Moran D.A.P."/>
            <person name="Tomita M."/>
            <person name="Numata K."/>
            <person name="Arakawa K."/>
        </authorList>
    </citation>
    <scope>NUCLEOTIDE SEQUENCE</scope>
</reference>
<dbReference type="EMBL" id="BMAW01059076">
    <property type="protein sequence ID" value="GFT19415.1"/>
    <property type="molecule type" value="Genomic_DNA"/>
</dbReference>
<feature type="transmembrane region" description="Helical" evidence="1">
    <location>
        <begin position="136"/>
        <end position="158"/>
    </location>
</feature>
<keyword evidence="1" id="KW-0812">Transmembrane</keyword>
<feature type="transmembrane region" description="Helical" evidence="1">
    <location>
        <begin position="211"/>
        <end position="228"/>
    </location>
</feature>
<dbReference type="AlphaFoldDB" id="A0A8X6NK40"/>
<evidence type="ECO:0000313" key="3">
    <source>
        <dbReference type="Proteomes" id="UP000887013"/>
    </source>
</evidence>
<keyword evidence="1" id="KW-1133">Transmembrane helix</keyword>
<evidence type="ECO:0008006" key="4">
    <source>
        <dbReference type="Google" id="ProtNLM"/>
    </source>
</evidence>
<comment type="caution">
    <text evidence="2">The sequence shown here is derived from an EMBL/GenBank/DDBJ whole genome shotgun (WGS) entry which is preliminary data.</text>
</comment>
<name>A0A8X6NK40_NEPPI</name>
<proteinExistence type="predicted"/>
<dbReference type="OrthoDB" id="6424176at2759"/>
<protein>
    <recommendedName>
        <fullName evidence="4">Gustatory receptor</fullName>
    </recommendedName>
</protein>
<evidence type="ECO:0000256" key="1">
    <source>
        <dbReference type="SAM" id="Phobius"/>
    </source>
</evidence>
<sequence length="237" mass="27157">MDDGNMYFYGYIIENDLTKFFLLSVKSCLHYMAYPTYTNIVALMYGTLCLRCSARLNLLSKEITQWAPETFGLPKQIDILKRKAKINDILLNIQDIFSLPILLIIIVNITMCGSITGWFLIRSWNESFFLWKVESAFFGVNAFLCVVSILWVAGAVPIEMNKFKETFHGKTHVRLLYYNTNDELYLKREVVNEPDFVLTGCEIVSFKRSTILAFVGTLLTYTVLLISTDTGESIKSV</sequence>
<evidence type="ECO:0000313" key="2">
    <source>
        <dbReference type="EMBL" id="GFT19415.1"/>
    </source>
</evidence>